<reference evidence="2" key="1">
    <citation type="journal article" date="2019" name="Int. J. Syst. Evol. Microbiol.">
        <title>The Global Catalogue of Microorganisms (GCM) 10K type strain sequencing project: providing services to taxonomists for standard genome sequencing and annotation.</title>
        <authorList>
            <consortium name="The Broad Institute Genomics Platform"/>
            <consortium name="The Broad Institute Genome Sequencing Center for Infectious Disease"/>
            <person name="Wu L."/>
            <person name="Ma J."/>
        </authorList>
    </citation>
    <scope>NUCLEOTIDE SEQUENCE [LARGE SCALE GENOMIC DNA]</scope>
    <source>
        <strain evidence="2">CGMCC 4.7330</strain>
    </source>
</reference>
<keyword evidence="2" id="KW-1185">Reference proteome</keyword>
<dbReference type="EMBL" id="JBHSAX010000002">
    <property type="protein sequence ID" value="MFC3960666.1"/>
    <property type="molecule type" value="Genomic_DNA"/>
</dbReference>
<organism evidence="1 2">
    <name type="scientific">Nocardia jiangsuensis</name>
    <dbReference type="NCBI Taxonomy" id="1691563"/>
    <lineage>
        <taxon>Bacteria</taxon>
        <taxon>Bacillati</taxon>
        <taxon>Actinomycetota</taxon>
        <taxon>Actinomycetes</taxon>
        <taxon>Mycobacteriales</taxon>
        <taxon>Nocardiaceae</taxon>
        <taxon>Nocardia</taxon>
    </lineage>
</organism>
<evidence type="ECO:0000313" key="1">
    <source>
        <dbReference type="EMBL" id="MFC3960666.1"/>
    </source>
</evidence>
<protein>
    <submittedName>
        <fullName evidence="1">Uncharacterized protein</fullName>
    </submittedName>
</protein>
<gene>
    <name evidence="1" type="ORF">ACFO0B_01540</name>
</gene>
<evidence type="ECO:0000313" key="2">
    <source>
        <dbReference type="Proteomes" id="UP001595696"/>
    </source>
</evidence>
<dbReference type="Proteomes" id="UP001595696">
    <property type="component" value="Unassembled WGS sequence"/>
</dbReference>
<name>A0ABV8DLZ7_9NOCA</name>
<comment type="caution">
    <text evidence="1">The sequence shown here is derived from an EMBL/GenBank/DDBJ whole genome shotgun (WGS) entry which is preliminary data.</text>
</comment>
<accession>A0ABV8DLZ7</accession>
<sequence length="150" mass="16331">MHVAVPPLETTLEELCDYYREVCGIPAFVSAGGVNTIRASGDDFCVVTTPPHLGAAVRSRMDDVPGRCGPISSSTLSGRWMFLARVGPLDTYADLELAAANVGITDAATFPLPVPSTAHRTWVVPPTDTYLPTRDWIVDAIRWCHPRTHR</sequence>
<proteinExistence type="predicted"/>
<dbReference type="RefSeq" id="WP_378610428.1">
    <property type="nucleotide sequence ID" value="NZ_JBHSAX010000002.1"/>
</dbReference>